<organism evidence="1 2">
    <name type="scientific">Segatella copri</name>
    <dbReference type="NCBI Taxonomy" id="165179"/>
    <lineage>
        <taxon>Bacteria</taxon>
        <taxon>Pseudomonadati</taxon>
        <taxon>Bacteroidota</taxon>
        <taxon>Bacteroidia</taxon>
        <taxon>Bacteroidales</taxon>
        <taxon>Prevotellaceae</taxon>
        <taxon>Segatella</taxon>
    </lineage>
</organism>
<evidence type="ECO:0000313" key="2">
    <source>
        <dbReference type="Proteomes" id="UP000420707"/>
    </source>
</evidence>
<dbReference type="RefSeq" id="WP_153086127.1">
    <property type="nucleotide sequence ID" value="NZ_JBQHVB010000008.1"/>
</dbReference>
<name>A0AAW9TGH5_9BACT</name>
<gene>
    <name evidence="1" type="ORF">F7D90_12665</name>
</gene>
<proteinExistence type="predicted"/>
<protein>
    <recommendedName>
        <fullName evidence="3">Helix-turn-helix type 11 domain-containing protein</fullName>
    </recommendedName>
</protein>
<evidence type="ECO:0000313" key="1">
    <source>
        <dbReference type="EMBL" id="MQN32771.1"/>
    </source>
</evidence>
<sequence>MSTFIQIPSNLINLTSRSKFIEIYSYLLIRSQIKDNSYKASISEKELAQLTNTSDRTIRNYLDNLKPFFEYVTLYKGNGKYPYNVYQFTKLEKDFSIVLPELITDSELTAEEKGILIKIKLQCCKGTNYIRYNSKADLTSIIGISKNLIAKKLKQLEEKGHICYIGNSLQLSTKYFPLSLVKGDSVDAVKNFLYETIYKYCIVNKTIPPLRDNKALNYLIAKFPNTDDSFAEILAKKCQTLPADISLDYFVKALTNNNIDRTKQSCTFIL</sequence>
<reference evidence="2" key="1">
    <citation type="submission" date="2019-09" db="EMBL/GenBank/DDBJ databases">
        <title>Distinct polysaccharide growth profiles of human intestinal Prevotella copri isolates.</title>
        <authorList>
            <person name="Fehlner-Peach H."/>
            <person name="Magnabosco C."/>
            <person name="Raghavan V."/>
            <person name="Scher J.U."/>
            <person name="Tett A."/>
            <person name="Cox L.M."/>
            <person name="Gottsegen C."/>
            <person name="Watters A."/>
            <person name="Wiltshire- Gordon J.D."/>
            <person name="Segata N."/>
            <person name="Bonneau R."/>
            <person name="Littman D.R."/>
        </authorList>
    </citation>
    <scope>NUCLEOTIDE SEQUENCE [LARGE SCALE GENOMIC DNA]</scope>
    <source>
        <strain evidence="2">iAP146</strain>
    </source>
</reference>
<comment type="caution">
    <text evidence="1">The sequence shown here is derived from an EMBL/GenBank/DDBJ whole genome shotgun (WGS) entry which is preliminary data.</text>
</comment>
<accession>A0AAW9TGH5</accession>
<dbReference type="EMBL" id="VZCR01000088">
    <property type="protein sequence ID" value="MQN32771.1"/>
    <property type="molecule type" value="Genomic_DNA"/>
</dbReference>
<evidence type="ECO:0008006" key="3">
    <source>
        <dbReference type="Google" id="ProtNLM"/>
    </source>
</evidence>
<dbReference type="Proteomes" id="UP000420707">
    <property type="component" value="Unassembled WGS sequence"/>
</dbReference>
<dbReference type="AlphaFoldDB" id="A0AAW9TGH5"/>